<dbReference type="InterPro" id="IPR050173">
    <property type="entry name" value="ABC_transporter_C-like"/>
</dbReference>
<evidence type="ECO:0000256" key="1">
    <source>
        <dbReference type="ARBA" id="ARBA00004127"/>
    </source>
</evidence>
<comment type="caution">
    <text evidence="9">The sequence shown here is derived from an EMBL/GenBank/DDBJ whole genome shotgun (WGS) entry which is preliminary data.</text>
</comment>
<sequence length="226" mass="25504">MTVETMNVCISILYALVMYSCEESYRGIIIIFVGRDSDAKATFRKASESISFRGGKQQKAVRLSLLGPLLKAFGSTFLFSISLRLTQDLLAFVNPQILRSMIAFVESDDPDWKGYMYAALMLVCGTIQTFFQAHYFIKAQTAGMRVRCAVISAIYRKVMCRTMHSLCSVCSILQLLCHYIISCMANFVSLPASPHECTQWMFSRMLQDGCLTEFQHVCDILANKVE</sequence>
<proteinExistence type="predicted"/>
<dbReference type="PANTHER" id="PTHR24223:SF443">
    <property type="entry name" value="MULTIDRUG-RESISTANCE LIKE PROTEIN 1, ISOFORM I"/>
    <property type="match status" value="1"/>
</dbReference>
<evidence type="ECO:0000256" key="2">
    <source>
        <dbReference type="ARBA" id="ARBA00022692"/>
    </source>
</evidence>
<dbReference type="InterPro" id="IPR036640">
    <property type="entry name" value="ABC1_TM_sf"/>
</dbReference>
<evidence type="ECO:0000256" key="8">
    <source>
        <dbReference type="SAM" id="Phobius"/>
    </source>
</evidence>
<evidence type="ECO:0000256" key="6">
    <source>
        <dbReference type="ARBA" id="ARBA00022989"/>
    </source>
</evidence>
<reference evidence="9 10" key="1">
    <citation type="submission" date="2023-02" db="EMBL/GenBank/DDBJ databases">
        <title>LHISI_Scaffold_Assembly.</title>
        <authorList>
            <person name="Stuart O.P."/>
            <person name="Cleave R."/>
            <person name="Magrath M.J.L."/>
            <person name="Mikheyev A.S."/>
        </authorList>
    </citation>
    <scope>NUCLEOTIDE SEQUENCE [LARGE SCALE GENOMIC DNA]</scope>
    <source>
        <strain evidence="9">Daus_M_001</strain>
        <tissue evidence="9">Leg muscle</tissue>
    </source>
</reference>
<evidence type="ECO:0000256" key="3">
    <source>
        <dbReference type="ARBA" id="ARBA00022737"/>
    </source>
</evidence>
<evidence type="ECO:0000256" key="7">
    <source>
        <dbReference type="ARBA" id="ARBA00023136"/>
    </source>
</evidence>
<keyword evidence="4" id="KW-0547">Nucleotide-binding</keyword>
<dbReference type="Gene3D" id="1.20.1560.10">
    <property type="entry name" value="ABC transporter type 1, transmembrane domain"/>
    <property type="match status" value="1"/>
</dbReference>
<evidence type="ECO:0000256" key="4">
    <source>
        <dbReference type="ARBA" id="ARBA00022741"/>
    </source>
</evidence>
<dbReference type="SUPFAM" id="SSF90123">
    <property type="entry name" value="ABC transporter transmembrane region"/>
    <property type="match status" value="1"/>
</dbReference>
<comment type="subcellular location">
    <subcellularLocation>
        <location evidence="1">Endomembrane system</location>
        <topology evidence="1">Multi-pass membrane protein</topology>
    </subcellularLocation>
</comment>
<keyword evidence="2 8" id="KW-0812">Transmembrane</keyword>
<dbReference type="EMBL" id="JARBHB010000003">
    <property type="protein sequence ID" value="KAJ8888977.1"/>
    <property type="molecule type" value="Genomic_DNA"/>
</dbReference>
<gene>
    <name evidence="9" type="ORF">PR048_008471</name>
</gene>
<keyword evidence="3" id="KW-0677">Repeat</keyword>
<evidence type="ECO:0000313" key="9">
    <source>
        <dbReference type="EMBL" id="KAJ8888977.1"/>
    </source>
</evidence>
<dbReference type="Proteomes" id="UP001159363">
    <property type="component" value="Chromosome 3"/>
</dbReference>
<keyword evidence="6 8" id="KW-1133">Transmembrane helix</keyword>
<feature type="transmembrane region" description="Helical" evidence="8">
    <location>
        <begin position="63"/>
        <end position="83"/>
    </location>
</feature>
<evidence type="ECO:0000256" key="5">
    <source>
        <dbReference type="ARBA" id="ARBA00022840"/>
    </source>
</evidence>
<keyword evidence="10" id="KW-1185">Reference proteome</keyword>
<keyword evidence="5" id="KW-0067">ATP-binding</keyword>
<keyword evidence="7 8" id="KW-0472">Membrane</keyword>
<accession>A0ABQ9HX73</accession>
<feature type="transmembrane region" description="Helical" evidence="8">
    <location>
        <begin position="158"/>
        <end position="181"/>
    </location>
</feature>
<organism evidence="9 10">
    <name type="scientific">Dryococelus australis</name>
    <dbReference type="NCBI Taxonomy" id="614101"/>
    <lineage>
        <taxon>Eukaryota</taxon>
        <taxon>Metazoa</taxon>
        <taxon>Ecdysozoa</taxon>
        <taxon>Arthropoda</taxon>
        <taxon>Hexapoda</taxon>
        <taxon>Insecta</taxon>
        <taxon>Pterygota</taxon>
        <taxon>Neoptera</taxon>
        <taxon>Polyneoptera</taxon>
        <taxon>Phasmatodea</taxon>
        <taxon>Verophasmatodea</taxon>
        <taxon>Anareolatae</taxon>
        <taxon>Phasmatidae</taxon>
        <taxon>Eurycanthinae</taxon>
        <taxon>Dryococelus</taxon>
    </lineage>
</organism>
<feature type="transmembrane region" description="Helical" evidence="8">
    <location>
        <begin position="115"/>
        <end position="137"/>
    </location>
</feature>
<evidence type="ECO:0000313" key="10">
    <source>
        <dbReference type="Proteomes" id="UP001159363"/>
    </source>
</evidence>
<dbReference type="PANTHER" id="PTHR24223">
    <property type="entry name" value="ATP-BINDING CASSETTE SUB-FAMILY C"/>
    <property type="match status" value="1"/>
</dbReference>
<name>A0ABQ9HX73_9NEOP</name>
<protein>
    <recommendedName>
        <fullName evidence="11">ABC transmembrane type-1 domain-containing protein</fullName>
    </recommendedName>
</protein>
<evidence type="ECO:0008006" key="11">
    <source>
        <dbReference type="Google" id="ProtNLM"/>
    </source>
</evidence>